<dbReference type="EMBL" id="JAABFR010001198">
    <property type="protein sequence ID" value="MBD4337264.1"/>
    <property type="molecule type" value="Genomic_DNA"/>
</dbReference>
<protein>
    <submittedName>
        <fullName evidence="2">Pyruvate synthase</fullName>
    </submittedName>
</protein>
<comment type="caution">
    <text evidence="2">The sequence shown here is derived from an EMBL/GenBank/DDBJ whole genome shotgun (WGS) entry which is preliminary data.</text>
</comment>
<dbReference type="InterPro" id="IPR029061">
    <property type="entry name" value="THDP-binding"/>
</dbReference>
<reference evidence="2" key="1">
    <citation type="submission" date="2020-01" db="EMBL/GenBank/DDBJ databases">
        <authorList>
            <person name="Richard D."/>
        </authorList>
    </citation>
    <scope>NUCLEOTIDE SEQUENCE</scope>
    <source>
        <strain evidence="2">JP541</strain>
    </source>
</reference>
<keyword evidence="2" id="KW-0670">Pyruvate</keyword>
<dbReference type="Proteomes" id="UP000653002">
    <property type="component" value="Unassembled WGS sequence"/>
</dbReference>
<dbReference type="SUPFAM" id="SSF52518">
    <property type="entry name" value="Thiamin diphosphate-binding fold (THDP-binding)"/>
    <property type="match status" value="1"/>
</dbReference>
<dbReference type="GO" id="GO:0006979">
    <property type="term" value="P:response to oxidative stress"/>
    <property type="evidence" value="ECO:0007669"/>
    <property type="project" value="TreeGrafter"/>
</dbReference>
<dbReference type="Pfam" id="PF02775">
    <property type="entry name" value="TPP_enzyme_C"/>
    <property type="match status" value="1"/>
</dbReference>
<accession>A0A8I0GZG0</accession>
<gene>
    <name evidence="2" type="ORF">GUH15_14600</name>
</gene>
<organism evidence="2 3">
    <name type="scientific">Xanthomonas citri pv. citri</name>
    <dbReference type="NCBI Taxonomy" id="611301"/>
    <lineage>
        <taxon>Bacteria</taxon>
        <taxon>Pseudomonadati</taxon>
        <taxon>Pseudomonadota</taxon>
        <taxon>Gammaproteobacteria</taxon>
        <taxon>Lysobacterales</taxon>
        <taxon>Lysobacteraceae</taxon>
        <taxon>Xanthomonas</taxon>
    </lineage>
</organism>
<evidence type="ECO:0000313" key="2">
    <source>
        <dbReference type="EMBL" id="MBD4337264.1"/>
    </source>
</evidence>
<sequence>HWIFGGDGWAYDIGYGGLDHVLASGENVNVMVFDTEVYSNTGGQSSKATPAAAIAKFAASGKKTKKKDLGMMAMSYGYVYVAQISMGADKNQ</sequence>
<dbReference type="PANTHER" id="PTHR32154:SF0">
    <property type="entry name" value="PYRUVATE-FLAVODOXIN OXIDOREDUCTASE-RELATED"/>
    <property type="match status" value="1"/>
</dbReference>
<dbReference type="Gene3D" id="3.40.50.970">
    <property type="match status" value="1"/>
</dbReference>
<dbReference type="GO" id="GO:0044281">
    <property type="term" value="P:small molecule metabolic process"/>
    <property type="evidence" value="ECO:0007669"/>
    <property type="project" value="UniProtKB-ARBA"/>
</dbReference>
<proteinExistence type="predicted"/>
<feature type="non-terminal residue" evidence="2">
    <location>
        <position position="92"/>
    </location>
</feature>
<evidence type="ECO:0000259" key="1">
    <source>
        <dbReference type="Pfam" id="PF02775"/>
    </source>
</evidence>
<dbReference type="GO" id="GO:0030976">
    <property type="term" value="F:thiamine pyrophosphate binding"/>
    <property type="evidence" value="ECO:0007669"/>
    <property type="project" value="InterPro"/>
</dbReference>
<dbReference type="InterPro" id="IPR050722">
    <property type="entry name" value="Pyruvate:ferred/Flavod_OxRd"/>
</dbReference>
<dbReference type="InterPro" id="IPR011766">
    <property type="entry name" value="TPP_enzyme_TPP-bd"/>
</dbReference>
<feature type="domain" description="Thiamine pyrophosphate enzyme TPP-binding" evidence="1">
    <location>
        <begin position="2"/>
        <end position="85"/>
    </location>
</feature>
<name>A0A8I0GZG0_XANCI</name>
<dbReference type="GO" id="GO:0003824">
    <property type="term" value="F:catalytic activity"/>
    <property type="evidence" value="ECO:0007669"/>
    <property type="project" value="InterPro"/>
</dbReference>
<dbReference type="PANTHER" id="PTHR32154">
    <property type="entry name" value="PYRUVATE-FLAVODOXIN OXIDOREDUCTASE-RELATED"/>
    <property type="match status" value="1"/>
</dbReference>
<dbReference type="AlphaFoldDB" id="A0A8I0GZG0"/>
<evidence type="ECO:0000313" key="3">
    <source>
        <dbReference type="Proteomes" id="UP000653002"/>
    </source>
</evidence>
<feature type="non-terminal residue" evidence="2">
    <location>
        <position position="1"/>
    </location>
</feature>